<evidence type="ECO:0000256" key="1">
    <source>
        <dbReference type="ARBA" id="ARBA00004162"/>
    </source>
</evidence>
<comment type="subcellular location">
    <subcellularLocation>
        <location evidence="1">Cell membrane</location>
        <topology evidence="1">Single-pass membrane protein</topology>
    </subcellularLocation>
    <subcellularLocation>
        <location evidence="7">Cell membrane</location>
        <topology evidence="7">Single-pass type II membrane protein</topology>
    </subcellularLocation>
</comment>
<dbReference type="GO" id="GO:0005886">
    <property type="term" value="C:plasma membrane"/>
    <property type="evidence" value="ECO:0007669"/>
    <property type="project" value="UniProtKB-SubCell"/>
</dbReference>
<proteinExistence type="inferred from homology"/>
<keyword evidence="5 8" id="KW-1133">Transmembrane helix</keyword>
<evidence type="ECO:0000256" key="2">
    <source>
        <dbReference type="ARBA" id="ARBA00005811"/>
    </source>
</evidence>
<evidence type="ECO:0000256" key="4">
    <source>
        <dbReference type="ARBA" id="ARBA00022692"/>
    </source>
</evidence>
<dbReference type="EMBL" id="JAAGOX010000015">
    <property type="protein sequence ID" value="NDW45544.1"/>
    <property type="molecule type" value="Genomic_DNA"/>
</dbReference>
<accession>A0A6B2NT00</accession>
<keyword evidence="7" id="KW-0813">Transport</keyword>
<comment type="similarity">
    <text evidence="2 7">Belongs to the ExbD/TolR family.</text>
</comment>
<keyword evidence="3" id="KW-1003">Cell membrane</keyword>
<keyword evidence="7" id="KW-0653">Protein transport</keyword>
<sequence length="135" mass="14584">MKAVRRGGVLPKVTLVPLIDVLFILLFYFMVTSVYLDLDMIPVSQVTEDSGVAADDPPGGSILLRIDTEGRTVIRGVVVPAAELGDWFQTEDLSAHTVLILPSGEAPVQALATVMDTLTRAGVTRTRLVRLEARP</sequence>
<evidence type="ECO:0000256" key="5">
    <source>
        <dbReference type="ARBA" id="ARBA00022989"/>
    </source>
</evidence>
<dbReference type="AlphaFoldDB" id="A0A6B2NT00"/>
<reference evidence="9" key="1">
    <citation type="submission" date="2020-02" db="EMBL/GenBank/DDBJ databases">
        <title>Delineation of the pyrene-degrading pathway in Roseobacter clade bacteria by genomic analysis.</title>
        <authorList>
            <person name="Zhou H."/>
            <person name="Wang H."/>
        </authorList>
    </citation>
    <scope>NUCLEOTIDE SEQUENCE</scope>
    <source>
        <strain evidence="9">PrR005</strain>
    </source>
</reference>
<dbReference type="InterPro" id="IPR003400">
    <property type="entry name" value="ExbD"/>
</dbReference>
<evidence type="ECO:0000256" key="6">
    <source>
        <dbReference type="ARBA" id="ARBA00023136"/>
    </source>
</evidence>
<dbReference type="GO" id="GO:0022857">
    <property type="term" value="F:transmembrane transporter activity"/>
    <property type="evidence" value="ECO:0007669"/>
    <property type="project" value="InterPro"/>
</dbReference>
<keyword evidence="4 7" id="KW-0812">Transmembrane</keyword>
<comment type="caution">
    <text evidence="9">The sequence shown here is derived from an EMBL/GenBank/DDBJ whole genome shotgun (WGS) entry which is preliminary data.</text>
</comment>
<name>A0A6B2NT00_9RHOB</name>
<dbReference type="PANTHER" id="PTHR30558:SF3">
    <property type="entry name" value="BIOPOLYMER TRANSPORT PROTEIN EXBD-RELATED"/>
    <property type="match status" value="1"/>
</dbReference>
<dbReference type="Pfam" id="PF02472">
    <property type="entry name" value="ExbD"/>
    <property type="match status" value="1"/>
</dbReference>
<dbReference type="PANTHER" id="PTHR30558">
    <property type="entry name" value="EXBD MEMBRANE COMPONENT OF PMF-DRIVEN MACROMOLECULE IMPORT SYSTEM"/>
    <property type="match status" value="1"/>
</dbReference>
<evidence type="ECO:0000256" key="3">
    <source>
        <dbReference type="ARBA" id="ARBA00022475"/>
    </source>
</evidence>
<evidence type="ECO:0000313" key="9">
    <source>
        <dbReference type="EMBL" id="NDW45544.1"/>
    </source>
</evidence>
<protein>
    <submittedName>
        <fullName evidence="9">Biopolymer transporter ExbD</fullName>
    </submittedName>
</protein>
<keyword evidence="6 8" id="KW-0472">Membrane</keyword>
<dbReference type="GO" id="GO:0015031">
    <property type="term" value="P:protein transport"/>
    <property type="evidence" value="ECO:0007669"/>
    <property type="project" value="UniProtKB-KW"/>
</dbReference>
<dbReference type="RefSeq" id="WP_164129809.1">
    <property type="nucleotide sequence ID" value="NZ_JAAGOX010000015.1"/>
</dbReference>
<feature type="transmembrane region" description="Helical" evidence="8">
    <location>
        <begin position="12"/>
        <end position="36"/>
    </location>
</feature>
<organism evidence="9">
    <name type="scientific">Ruegeria sp. PrR005</name>
    <dbReference type="NCBI Taxonomy" id="2706882"/>
    <lineage>
        <taxon>Bacteria</taxon>
        <taxon>Pseudomonadati</taxon>
        <taxon>Pseudomonadota</taxon>
        <taxon>Alphaproteobacteria</taxon>
        <taxon>Rhodobacterales</taxon>
        <taxon>Roseobacteraceae</taxon>
        <taxon>Ruegeria</taxon>
    </lineage>
</organism>
<gene>
    <name evidence="9" type="ORF">G0P99_11280</name>
</gene>
<evidence type="ECO:0000256" key="8">
    <source>
        <dbReference type="SAM" id="Phobius"/>
    </source>
</evidence>
<evidence type="ECO:0000256" key="7">
    <source>
        <dbReference type="RuleBase" id="RU003879"/>
    </source>
</evidence>